<feature type="transmembrane region" description="Helical" evidence="5">
    <location>
        <begin position="139"/>
        <end position="158"/>
    </location>
</feature>
<dbReference type="OrthoDB" id="9929818at2"/>
<feature type="transmembrane region" description="Helical" evidence="5">
    <location>
        <begin position="69"/>
        <end position="89"/>
    </location>
</feature>
<dbReference type="Proteomes" id="UP000001029">
    <property type="component" value="Chromosome"/>
</dbReference>
<evidence type="ECO:0000256" key="5">
    <source>
        <dbReference type="SAM" id="Phobius"/>
    </source>
</evidence>
<feature type="transmembrane region" description="Helical" evidence="5">
    <location>
        <begin position="110"/>
        <end position="133"/>
    </location>
</feature>
<organism evidence="6 7">
    <name type="scientific">Elusimicrobium minutum (strain Pei191)</name>
    <dbReference type="NCBI Taxonomy" id="445932"/>
    <lineage>
        <taxon>Bacteria</taxon>
        <taxon>Pseudomonadati</taxon>
        <taxon>Elusimicrobiota</taxon>
        <taxon>Elusimicrobia</taxon>
        <taxon>Elusimicrobiales</taxon>
        <taxon>Elusimicrobiaceae</taxon>
        <taxon>Elusimicrobium</taxon>
    </lineage>
</organism>
<dbReference type="PANTHER" id="PTHR35529">
    <property type="entry name" value="MANGANESE EFFLUX PUMP MNTP-RELATED"/>
    <property type="match status" value="1"/>
</dbReference>
<evidence type="ECO:0000256" key="2">
    <source>
        <dbReference type="ARBA" id="ARBA00022692"/>
    </source>
</evidence>
<dbReference type="RefSeq" id="WP_012415490.1">
    <property type="nucleotide sequence ID" value="NC_010644.1"/>
</dbReference>
<keyword evidence="2 5" id="KW-0812">Transmembrane</keyword>
<feature type="transmembrane region" description="Helical" evidence="5">
    <location>
        <begin position="170"/>
        <end position="188"/>
    </location>
</feature>
<dbReference type="STRING" id="445932.Emin_1325"/>
<feature type="transmembrane region" description="Helical" evidence="5">
    <location>
        <begin position="37"/>
        <end position="63"/>
    </location>
</feature>
<dbReference type="Pfam" id="PF02659">
    <property type="entry name" value="Mntp"/>
    <property type="match status" value="1"/>
</dbReference>
<dbReference type="PANTHER" id="PTHR35529:SF1">
    <property type="entry name" value="MANGANESE EFFLUX PUMP MNTP-RELATED"/>
    <property type="match status" value="1"/>
</dbReference>
<dbReference type="HOGENOM" id="CLU_1419492_0_0_0"/>
<evidence type="ECO:0000313" key="7">
    <source>
        <dbReference type="Proteomes" id="UP000001029"/>
    </source>
</evidence>
<name>B2KEC9_ELUMP</name>
<reference evidence="6 7" key="1">
    <citation type="journal article" date="2009" name="Appl. Environ. Microbiol.">
        <title>Genomic analysis of 'Elusimicrobium minutum,' the first cultivated representative of the phylum 'Elusimicrobia' (formerly termite group 1).</title>
        <authorList>
            <person name="Herlemann D.P.R."/>
            <person name="Geissinger O."/>
            <person name="Ikeda-Ohtsubo W."/>
            <person name="Kunin V."/>
            <person name="Sun H."/>
            <person name="Lapidus A."/>
            <person name="Hugenholtz P."/>
            <person name="Brune A."/>
        </authorList>
    </citation>
    <scope>NUCLEOTIDE SEQUENCE [LARGE SCALE GENOMIC DNA]</scope>
    <source>
        <strain evidence="6 7">Pei191</strain>
    </source>
</reference>
<dbReference type="KEGG" id="emi:Emin_1325"/>
<protein>
    <submittedName>
        <fullName evidence="6">Putative membrane protein</fullName>
    </submittedName>
</protein>
<dbReference type="EMBL" id="CP001055">
    <property type="protein sequence ID" value="ACC98875.1"/>
    <property type="molecule type" value="Genomic_DNA"/>
</dbReference>
<keyword evidence="7" id="KW-1185">Reference proteome</keyword>
<gene>
    <name evidence="6" type="ordered locus">Emin_1325</name>
</gene>
<sequence>MEFWAVFIMFICLCVDNMVMANMSAMKPQNNDVRSSLSLRISLSFSIFHVLFFLVGYGFAALLKPYPHTWIAGAWIAFAFILLIGIRLLMETVEKSPSFSVADKDMNPKLLKTSALLALNSLMIGFAMCVMAVEYQLFWPAFSLFAISMIMSMIGFLTGKPESKKISSKIFESIAGLIMIVLAVRILLTYY</sequence>
<proteinExistence type="predicted"/>
<accession>B2KEC9</accession>
<keyword evidence="1" id="KW-1003">Cell membrane</keyword>
<feature type="transmembrane region" description="Helical" evidence="5">
    <location>
        <begin position="6"/>
        <end position="25"/>
    </location>
</feature>
<evidence type="ECO:0000256" key="1">
    <source>
        <dbReference type="ARBA" id="ARBA00022475"/>
    </source>
</evidence>
<keyword evidence="4 5" id="KW-0472">Membrane</keyword>
<evidence type="ECO:0000313" key="6">
    <source>
        <dbReference type="EMBL" id="ACC98875.1"/>
    </source>
</evidence>
<evidence type="ECO:0000256" key="3">
    <source>
        <dbReference type="ARBA" id="ARBA00022989"/>
    </source>
</evidence>
<dbReference type="InterPro" id="IPR003810">
    <property type="entry name" value="Mntp/YtaF"/>
</dbReference>
<keyword evidence="3 5" id="KW-1133">Transmembrane helix</keyword>
<dbReference type="AlphaFoldDB" id="B2KEC9"/>
<evidence type="ECO:0000256" key="4">
    <source>
        <dbReference type="ARBA" id="ARBA00023136"/>
    </source>
</evidence>